<dbReference type="Proteomes" id="UP000035680">
    <property type="component" value="Unassembled WGS sequence"/>
</dbReference>
<evidence type="ECO:0000313" key="1">
    <source>
        <dbReference type="Proteomes" id="UP000035680"/>
    </source>
</evidence>
<evidence type="ECO:0000313" key="2">
    <source>
        <dbReference type="WBParaSite" id="SVE_1864500.1"/>
    </source>
</evidence>
<name>A0A0K0G1Q3_STRVS</name>
<organism evidence="1 2">
    <name type="scientific">Strongyloides venezuelensis</name>
    <name type="common">Threadworm</name>
    <dbReference type="NCBI Taxonomy" id="75913"/>
    <lineage>
        <taxon>Eukaryota</taxon>
        <taxon>Metazoa</taxon>
        <taxon>Ecdysozoa</taxon>
        <taxon>Nematoda</taxon>
        <taxon>Chromadorea</taxon>
        <taxon>Rhabditida</taxon>
        <taxon>Tylenchina</taxon>
        <taxon>Panagrolaimomorpha</taxon>
        <taxon>Strongyloidoidea</taxon>
        <taxon>Strongyloididae</taxon>
        <taxon>Strongyloides</taxon>
    </lineage>
</organism>
<accession>A0A0K0G1Q3</accession>
<reference evidence="1" key="1">
    <citation type="submission" date="2014-07" db="EMBL/GenBank/DDBJ databases">
        <authorList>
            <person name="Martin A.A"/>
            <person name="De Silva N."/>
        </authorList>
    </citation>
    <scope>NUCLEOTIDE SEQUENCE</scope>
</reference>
<dbReference type="AlphaFoldDB" id="A0A0K0G1Q3"/>
<protein>
    <submittedName>
        <fullName evidence="2">Inositol oxygenase</fullName>
    </submittedName>
</protein>
<dbReference type="WBParaSite" id="SVE_1864500.1">
    <property type="protein sequence ID" value="SVE_1864500.1"/>
    <property type="gene ID" value="SVE_1864500"/>
</dbReference>
<proteinExistence type="predicted"/>
<reference evidence="2" key="2">
    <citation type="submission" date="2015-08" db="UniProtKB">
        <authorList>
            <consortium name="WormBaseParasite"/>
        </authorList>
    </citation>
    <scope>IDENTIFICATION</scope>
</reference>
<keyword evidence="1" id="KW-1185">Reference proteome</keyword>
<sequence>MTESNIWSSFSNTNDGGVTKSVSNCTATNTSQNTPIVSIYELESSAFDHPGLTSDEDDGNESCISGFLNHSDDRRSISVSILSLGPTTESPMSPCIAIYEDKNNNITSEKDKSSADRGEIITTNLDHIGIRIKRYQGLTYDQLEKIDVLYKSFDDPIVFNEIPFLNLLKYYKYDDHTEELFYDRLALMLYGISLL</sequence>